<keyword evidence="6" id="KW-1185">Reference proteome</keyword>
<evidence type="ECO:0000256" key="3">
    <source>
        <dbReference type="ARBA" id="ARBA00025466"/>
    </source>
</evidence>
<dbReference type="InterPro" id="IPR028002">
    <property type="entry name" value="Myb_DNA-bind_5"/>
</dbReference>
<evidence type="ECO:0000256" key="4">
    <source>
        <dbReference type="SAM" id="MobiDB-lite"/>
    </source>
</evidence>
<dbReference type="WBParaSite" id="nRc.2.0.1.t33812-RA">
    <property type="protein sequence ID" value="nRc.2.0.1.t33812-RA"/>
    <property type="gene ID" value="nRc.2.0.1.g33812"/>
</dbReference>
<comment type="function">
    <text evidence="3">Involved in transvection phenomena (= synapsis-dependent gene expression), where the synaptic pairing of chromosomes carrying genes with which zeste interacts influences the expression of these genes. Zeste binds to DNA and stimulates transcription from a nearby promoter.</text>
</comment>
<feature type="compositionally biased region" description="Low complexity" evidence="4">
    <location>
        <begin position="202"/>
        <end position="217"/>
    </location>
</feature>
<name>A0A915K7D8_ROMCU</name>
<evidence type="ECO:0000313" key="7">
    <source>
        <dbReference type="WBParaSite" id="nRc.2.0.1.t33812-RA"/>
    </source>
</evidence>
<evidence type="ECO:0000259" key="5">
    <source>
        <dbReference type="Pfam" id="PF13873"/>
    </source>
</evidence>
<feature type="domain" description="Myb/SANT-like DNA-binding" evidence="5">
    <location>
        <begin position="24"/>
        <end position="91"/>
    </location>
</feature>
<sequence>MVSPFEIAIKPEELDIDFNEKRTRSENFTFKDLQILSRCYEKYSKILDTTNLTVSLNCRERRTAWSRLVFDYNKFAQQRRTVAQIKAKLKQCWHEINRYRTKVEYQKVAGGPAPQELSAPLKKLAALRSALKTFFAYNGVKFWTKSCNVFRQKKMQNNETEKKEKRDGTDEIMDATTSNFIANNQETESEDNIATEKEQEKTTTPPQQLPTTAQKPLAPSKTIMIHLTPIEEQQLEVWQAKKLMLDLKIRNLKLSAQLRQEREIFEMQRVDFGRERMEFERQKMDFEIEKIKFEQQKLEYDKRMRVSGETAKADGSYKFSTIKILDTFAFNFATQIEPKLPSVQ</sequence>
<feature type="region of interest" description="Disordered" evidence="4">
    <location>
        <begin position="180"/>
        <end position="217"/>
    </location>
</feature>
<evidence type="ECO:0000313" key="6">
    <source>
        <dbReference type="Proteomes" id="UP000887565"/>
    </source>
</evidence>
<evidence type="ECO:0000256" key="2">
    <source>
        <dbReference type="ARBA" id="ARBA00016807"/>
    </source>
</evidence>
<evidence type="ECO:0000256" key="1">
    <source>
        <dbReference type="ARBA" id="ARBA00011764"/>
    </source>
</evidence>
<proteinExistence type="predicted"/>
<dbReference type="AlphaFoldDB" id="A0A915K7D8"/>
<accession>A0A915K7D8</accession>
<dbReference type="Pfam" id="PF13873">
    <property type="entry name" value="Myb_DNA-bind_5"/>
    <property type="match status" value="1"/>
</dbReference>
<dbReference type="Proteomes" id="UP000887565">
    <property type="component" value="Unplaced"/>
</dbReference>
<reference evidence="7" key="1">
    <citation type="submission" date="2022-11" db="UniProtKB">
        <authorList>
            <consortium name="WormBaseParasite"/>
        </authorList>
    </citation>
    <scope>IDENTIFICATION</scope>
</reference>
<organism evidence="6 7">
    <name type="scientific">Romanomermis culicivorax</name>
    <name type="common">Nematode worm</name>
    <dbReference type="NCBI Taxonomy" id="13658"/>
    <lineage>
        <taxon>Eukaryota</taxon>
        <taxon>Metazoa</taxon>
        <taxon>Ecdysozoa</taxon>
        <taxon>Nematoda</taxon>
        <taxon>Enoplea</taxon>
        <taxon>Dorylaimia</taxon>
        <taxon>Mermithida</taxon>
        <taxon>Mermithoidea</taxon>
        <taxon>Mermithidae</taxon>
        <taxon>Romanomermis</taxon>
    </lineage>
</organism>
<protein>
    <recommendedName>
        <fullName evidence="2">Regulatory protein zeste</fullName>
    </recommendedName>
</protein>
<comment type="subunit">
    <text evidence="1">Self-associates forming complexes of several hundred monomers.</text>
</comment>